<protein>
    <submittedName>
        <fullName evidence="8">B3 domain-containing protein</fullName>
    </submittedName>
</protein>
<dbReference type="AlphaFoldDB" id="A0A5N5GWI9"/>
<feature type="domain" description="TF-B3" evidence="7">
    <location>
        <begin position="701"/>
        <end position="794"/>
    </location>
</feature>
<evidence type="ECO:0000256" key="6">
    <source>
        <dbReference type="SAM" id="Phobius"/>
    </source>
</evidence>
<dbReference type="Proteomes" id="UP000327157">
    <property type="component" value="Chromosome 15"/>
</dbReference>
<accession>A0A5N5GWI9</accession>
<keyword evidence="6" id="KW-1133">Transmembrane helix</keyword>
<dbReference type="InterPro" id="IPR003340">
    <property type="entry name" value="B3_DNA-bd"/>
</dbReference>
<dbReference type="Pfam" id="PF02362">
    <property type="entry name" value="B3"/>
    <property type="match status" value="5"/>
</dbReference>
<dbReference type="SUPFAM" id="SSF101936">
    <property type="entry name" value="DNA-binding pseudobarrel domain"/>
    <property type="match status" value="5"/>
</dbReference>
<dbReference type="PANTHER" id="PTHR31391:SF106">
    <property type="entry name" value="B3 DOMAIN-CONTAINING PROTEIN OS01G0723500"/>
    <property type="match status" value="1"/>
</dbReference>
<comment type="subcellular location">
    <subcellularLocation>
        <location evidence="1">Nucleus</location>
    </subcellularLocation>
</comment>
<feature type="domain" description="TF-B3" evidence="7">
    <location>
        <begin position="592"/>
        <end position="688"/>
    </location>
</feature>
<keyword evidence="3" id="KW-0238">DNA-binding</keyword>
<dbReference type="InterPro" id="IPR044837">
    <property type="entry name" value="REM16-like"/>
</dbReference>
<reference evidence="9" key="2">
    <citation type="submission" date="2019-10" db="EMBL/GenBank/DDBJ databases">
        <title>A de novo genome assembly of a pear dwarfing rootstock.</title>
        <authorList>
            <person name="Wang F."/>
            <person name="Wang J."/>
            <person name="Li S."/>
            <person name="Zhang Y."/>
            <person name="Fang M."/>
            <person name="Ma L."/>
            <person name="Zhao Y."/>
            <person name="Jiang S."/>
        </authorList>
    </citation>
    <scope>NUCLEOTIDE SEQUENCE [LARGE SCALE GENOMIC DNA]</scope>
</reference>
<evidence type="ECO:0000256" key="4">
    <source>
        <dbReference type="ARBA" id="ARBA00023163"/>
    </source>
</evidence>
<keyword evidence="9" id="KW-1185">Reference proteome</keyword>
<keyword evidence="6" id="KW-0472">Membrane</keyword>
<reference evidence="8 9" key="3">
    <citation type="submission" date="2019-11" db="EMBL/GenBank/DDBJ databases">
        <title>A de novo genome assembly of a pear dwarfing rootstock.</title>
        <authorList>
            <person name="Wang F."/>
            <person name="Wang J."/>
            <person name="Li S."/>
            <person name="Zhang Y."/>
            <person name="Fang M."/>
            <person name="Ma L."/>
            <person name="Zhao Y."/>
            <person name="Jiang S."/>
        </authorList>
    </citation>
    <scope>NUCLEOTIDE SEQUENCE [LARGE SCALE GENOMIC DNA]</scope>
    <source>
        <strain evidence="8">S2</strain>
        <tissue evidence="8">Leaf</tissue>
    </source>
</reference>
<keyword evidence="6" id="KW-0812">Transmembrane</keyword>
<dbReference type="GO" id="GO:0005634">
    <property type="term" value="C:nucleus"/>
    <property type="evidence" value="ECO:0007669"/>
    <property type="project" value="UniProtKB-SubCell"/>
</dbReference>
<dbReference type="SMART" id="SM01019">
    <property type="entry name" value="B3"/>
    <property type="match status" value="5"/>
</dbReference>
<evidence type="ECO:0000256" key="5">
    <source>
        <dbReference type="ARBA" id="ARBA00023242"/>
    </source>
</evidence>
<evidence type="ECO:0000259" key="7">
    <source>
        <dbReference type="PROSITE" id="PS50863"/>
    </source>
</evidence>
<dbReference type="GO" id="GO:0003677">
    <property type="term" value="F:DNA binding"/>
    <property type="evidence" value="ECO:0007669"/>
    <property type="project" value="UniProtKB-KW"/>
</dbReference>
<proteinExistence type="predicted"/>
<dbReference type="OrthoDB" id="660291at2759"/>
<dbReference type="PROSITE" id="PS50863">
    <property type="entry name" value="B3"/>
    <property type="match status" value="5"/>
</dbReference>
<keyword evidence="5" id="KW-0539">Nucleus</keyword>
<evidence type="ECO:0000313" key="8">
    <source>
        <dbReference type="EMBL" id="KAB2619668.1"/>
    </source>
</evidence>
<feature type="domain" description="TF-B3" evidence="7">
    <location>
        <begin position="150"/>
        <end position="243"/>
    </location>
</feature>
<feature type="domain" description="TF-B3" evidence="7">
    <location>
        <begin position="373"/>
        <end position="469"/>
    </location>
</feature>
<keyword evidence="4" id="KW-0804">Transcription</keyword>
<keyword evidence="2" id="KW-0805">Transcription regulation</keyword>
<evidence type="ECO:0000256" key="2">
    <source>
        <dbReference type="ARBA" id="ARBA00023015"/>
    </source>
</evidence>
<feature type="domain" description="TF-B3" evidence="7">
    <location>
        <begin position="48"/>
        <end position="108"/>
    </location>
</feature>
<dbReference type="InterPro" id="IPR015300">
    <property type="entry name" value="DNA-bd_pseudobarrel_sf"/>
</dbReference>
<reference evidence="8 9" key="1">
    <citation type="submission" date="2019-09" db="EMBL/GenBank/DDBJ databases">
        <authorList>
            <person name="Ou C."/>
        </authorList>
    </citation>
    <scope>NUCLEOTIDE SEQUENCE [LARGE SCALE GENOMIC DNA]</scope>
    <source>
        <strain evidence="8">S2</strain>
        <tissue evidence="8">Leaf</tissue>
    </source>
</reference>
<dbReference type="PANTHER" id="PTHR31391">
    <property type="entry name" value="B3 DOMAIN-CONTAINING PROTEIN OS11G0197600-RELATED"/>
    <property type="match status" value="1"/>
</dbReference>
<evidence type="ECO:0000256" key="3">
    <source>
        <dbReference type="ARBA" id="ARBA00023125"/>
    </source>
</evidence>
<dbReference type="CDD" id="cd10017">
    <property type="entry name" value="B3_DNA"/>
    <property type="match status" value="5"/>
</dbReference>
<comment type="caution">
    <text evidence="8">The sequence shown here is derived from an EMBL/GenBank/DDBJ whole genome shotgun (WGS) entry which is preliminary data.</text>
</comment>
<sequence length="948" mass="107186">MAKTHGFVNEAYVCAEVSFFFPDSFSIWRVLMTCYSCTVCQRKRPPYGRLWPVSLSHWGTRTKAIDNRLAIKTKGWYKFCESNNLKDGDVCLFKLKLTDVQVNFNSVHGLRDFAKSRAIRGRETKLHVLQRALGGKLISMAEEARNVRSPHFFAFYSADLSSERLKIPERFMRHMEGKTSGLVALFGPSGSAWSVELIEQNGGLFLHHGWPAFVRDHYVECGDFLIFRYDGDLRFTVLIFDQSACEKEAAFRFGYGQDSRNFEKYMYMGRKRGREEVASSGNKLVDGAVKKIRNGSSQFRSECIGEGREEETCSTEKNPHENPGLDVVSYKAKASIQNMCGKGDGLNVNGRVCMQMSSAHEVAPSFSSSNPYFVRIIKSFNISGSYTLNIPYKFSVAHLPNCKVKIVLQNWKGESWTVNSVPSNRVHTSHTLCGGWMAFVRYNDIQLGDICTFELVRECEFRVHIQKGETSSWLSPGLAVTTHKTIKGLSKKMKGNSPKVLSKSIREIADKLSSKKDQDAAFINDTRKYGSTSRSLTKVALSQSKVASKKLVNRRKKVVEDELDSQKRGLRIKLTLDEERVARSFTSCFPNFVKIMKKFNISGSYTLKVPYQFSTEYLPNYKTEILLRNSKGGCWTVNSVPDSKGRVVHTFCGGWMAFVRGNDINFGDVCIFELVGKDEMQVHISGVGANMDEKLKEALETPAFRALLVGDFSKHLRIPSAFIKNFGGRSLRKCTLRNPSGDCWGVKLKQKEDGLFFRKGWKVFVKDHFLEHGDFLVFEYGGGSEFDVTIFDRTCCEKNVEEAARRASSNLADSRTVDDVVRIERPASVHLAETSTRSVLFKSENTWFTKTLKKFNRNILTIPKHVAIAEGLVSDAGSDREIMACSTSCQGRSPRADGTGMANELQFFTLRYFLMQWWQNLLACLGFKVAVGFVILLRKEAFCSRIRL</sequence>
<organism evidence="8 9">
    <name type="scientific">Pyrus ussuriensis x Pyrus communis</name>
    <dbReference type="NCBI Taxonomy" id="2448454"/>
    <lineage>
        <taxon>Eukaryota</taxon>
        <taxon>Viridiplantae</taxon>
        <taxon>Streptophyta</taxon>
        <taxon>Embryophyta</taxon>
        <taxon>Tracheophyta</taxon>
        <taxon>Spermatophyta</taxon>
        <taxon>Magnoliopsida</taxon>
        <taxon>eudicotyledons</taxon>
        <taxon>Gunneridae</taxon>
        <taxon>Pentapetalae</taxon>
        <taxon>rosids</taxon>
        <taxon>fabids</taxon>
        <taxon>Rosales</taxon>
        <taxon>Rosaceae</taxon>
        <taxon>Amygdaloideae</taxon>
        <taxon>Maleae</taxon>
        <taxon>Pyrus</taxon>
    </lineage>
</organism>
<gene>
    <name evidence="8" type="ORF">D8674_015537</name>
</gene>
<dbReference type="Gene3D" id="2.40.330.10">
    <property type="entry name" value="DNA-binding pseudobarrel domain"/>
    <property type="match status" value="5"/>
</dbReference>
<dbReference type="EMBL" id="SMOL01000401">
    <property type="protein sequence ID" value="KAB2619668.1"/>
    <property type="molecule type" value="Genomic_DNA"/>
</dbReference>
<feature type="transmembrane region" description="Helical" evidence="6">
    <location>
        <begin position="917"/>
        <end position="937"/>
    </location>
</feature>
<name>A0A5N5GWI9_9ROSA</name>
<evidence type="ECO:0000313" key="9">
    <source>
        <dbReference type="Proteomes" id="UP000327157"/>
    </source>
</evidence>
<evidence type="ECO:0000256" key="1">
    <source>
        <dbReference type="ARBA" id="ARBA00004123"/>
    </source>
</evidence>